<dbReference type="Gene3D" id="2.160.20.10">
    <property type="entry name" value="Single-stranded right-handed beta-helix, Pectin lyase-like"/>
    <property type="match status" value="1"/>
</dbReference>
<reference evidence="5" key="1">
    <citation type="submission" date="2023-03" db="EMBL/GenBank/DDBJ databases">
        <title>Andean soil-derived lignocellulolytic bacterial consortium as a source of novel taxa and putative plastic-active enzymes.</title>
        <authorList>
            <person name="Diaz-Garcia L."/>
            <person name="Chuvochina M."/>
            <person name="Feuerriegel G."/>
            <person name="Bunk B."/>
            <person name="Sproer C."/>
            <person name="Streit W.R."/>
            <person name="Rodriguez L.M."/>
            <person name="Overmann J."/>
            <person name="Jimenez D.J."/>
        </authorList>
    </citation>
    <scope>NUCLEOTIDE SEQUENCE</scope>
    <source>
        <strain evidence="5">MAG 3858</strain>
    </source>
</reference>
<dbReference type="AlphaFoldDB" id="A0AAJ6B7L1"/>
<proteinExistence type="inferred from homology"/>
<dbReference type="PANTHER" id="PTHR31339">
    <property type="entry name" value="PECTIN LYASE-RELATED"/>
    <property type="match status" value="1"/>
</dbReference>
<organism evidence="5 6">
    <name type="scientific">Candidatus Pedobacter colombiensis</name>
    <dbReference type="NCBI Taxonomy" id="3121371"/>
    <lineage>
        <taxon>Bacteria</taxon>
        <taxon>Pseudomonadati</taxon>
        <taxon>Bacteroidota</taxon>
        <taxon>Sphingobacteriia</taxon>
        <taxon>Sphingobacteriales</taxon>
        <taxon>Sphingobacteriaceae</taxon>
        <taxon>Pedobacter</taxon>
    </lineage>
</organism>
<accession>A0AAJ6B7L1</accession>
<evidence type="ECO:0000256" key="1">
    <source>
        <dbReference type="ARBA" id="ARBA00008834"/>
    </source>
</evidence>
<comment type="similarity">
    <text evidence="1 4">Belongs to the glycosyl hydrolase 28 family.</text>
</comment>
<keyword evidence="2 4" id="KW-0378">Hydrolase</keyword>
<dbReference type="SUPFAM" id="SSF51126">
    <property type="entry name" value="Pectin lyase-like"/>
    <property type="match status" value="1"/>
</dbReference>
<dbReference type="InterPro" id="IPR011050">
    <property type="entry name" value="Pectin_lyase_fold/virulence"/>
</dbReference>
<dbReference type="GO" id="GO:0004650">
    <property type="term" value="F:polygalacturonase activity"/>
    <property type="evidence" value="ECO:0007669"/>
    <property type="project" value="InterPro"/>
</dbReference>
<dbReference type="EMBL" id="CP119313">
    <property type="protein sequence ID" value="WEK19969.1"/>
    <property type="molecule type" value="Genomic_DNA"/>
</dbReference>
<evidence type="ECO:0000256" key="2">
    <source>
        <dbReference type="ARBA" id="ARBA00022801"/>
    </source>
</evidence>
<dbReference type="InterPro" id="IPR006626">
    <property type="entry name" value="PbH1"/>
</dbReference>
<dbReference type="InterPro" id="IPR000743">
    <property type="entry name" value="Glyco_hydro_28"/>
</dbReference>
<evidence type="ECO:0000256" key="3">
    <source>
        <dbReference type="ARBA" id="ARBA00023295"/>
    </source>
</evidence>
<dbReference type="SMART" id="SM00710">
    <property type="entry name" value="PbH1"/>
    <property type="match status" value="5"/>
</dbReference>
<evidence type="ECO:0000256" key="4">
    <source>
        <dbReference type="RuleBase" id="RU361169"/>
    </source>
</evidence>
<dbReference type="PANTHER" id="PTHR31339:SF9">
    <property type="entry name" value="PLASMIN AND FIBRONECTIN-BINDING PROTEIN A"/>
    <property type="match status" value="1"/>
</dbReference>
<dbReference type="InterPro" id="IPR012334">
    <property type="entry name" value="Pectin_lyas_fold"/>
</dbReference>
<evidence type="ECO:0000313" key="5">
    <source>
        <dbReference type="EMBL" id="WEK19969.1"/>
    </source>
</evidence>
<evidence type="ECO:0000313" key="6">
    <source>
        <dbReference type="Proteomes" id="UP001214530"/>
    </source>
</evidence>
<dbReference type="GO" id="GO:0005975">
    <property type="term" value="P:carbohydrate metabolic process"/>
    <property type="evidence" value="ECO:0007669"/>
    <property type="project" value="InterPro"/>
</dbReference>
<dbReference type="Proteomes" id="UP001214530">
    <property type="component" value="Chromosome"/>
</dbReference>
<dbReference type="Pfam" id="PF00295">
    <property type="entry name" value="Glyco_hydro_28"/>
    <property type="match status" value="1"/>
</dbReference>
<protein>
    <submittedName>
        <fullName evidence="5">Glycosyl hydrolase family 28 protein</fullName>
    </submittedName>
</protein>
<dbReference type="InterPro" id="IPR051801">
    <property type="entry name" value="GH28_Enzymes"/>
</dbReference>
<sequence>MNIYKTIFLQLSILFFCSPLFSKTVIITKFGAKGDGVTINTKAIQKAIDACTQEGGTVIIPAGSFLSGTLYLKSNVTLFLEKGATIFGSTKPEDYPANSPTSVVCGDTHSGNGKSKANRALIYAESQQNIAIAGEGTINGNGGDPVYQKGDNGSDRPKLLFFISCNNVAVKDVFLTNSAFWMQDYLGCDGVIIHGIRVLNHSNWNQDGIDIDSKNVVISDCIIDSDDDGICLKSYIDDKVVENVTITNCVISTNCNAIKFGTPGVGGFKNITISNCSVNASKFSNFRNWTKRYKNITADPSMVSGISLECADGGAVENIMINNITMKGTQTPIFVKISNRQSLNKDQAKKGSMRNVMISNIIAEVHSGRTSSITAYPGTYVENVKLHHMIFDVVSTATREGADQPVKENEGGYPSTHMLGEVSPANGFYVRHVKGITIEDVQINLFGNDTRYPIVFDDTEYGTVKGVSVKNKEGKIRWINADDAQIIKSNEIYFENNRR</sequence>
<name>A0AAJ6B7L1_9SPHI</name>
<gene>
    <name evidence="5" type="ORF">P0Y49_02225</name>
</gene>
<keyword evidence="3 4" id="KW-0326">Glycosidase</keyword>